<proteinExistence type="inferred from homology"/>
<evidence type="ECO:0000313" key="10">
    <source>
        <dbReference type="EMBL" id="KAE8310996.1"/>
    </source>
</evidence>
<dbReference type="SUPFAM" id="SSF50978">
    <property type="entry name" value="WD40 repeat-like"/>
    <property type="match status" value="1"/>
</dbReference>
<dbReference type="Pfam" id="PF24883">
    <property type="entry name" value="NPHP3_N"/>
    <property type="match status" value="1"/>
</dbReference>
<comment type="function">
    <text evidence="6">Involved in mitochondrial fission. Acts as an adapter protein required to form mitochondrial fission complexes. Formation of these complexes is required to promote constriction and fission of the mitochondrial compartment at a late step in mitochondrial division.</text>
</comment>
<accession>A0A5N6VS28</accession>
<keyword evidence="11" id="KW-1185">Reference proteome</keyword>
<dbReference type="Pfam" id="PF00400">
    <property type="entry name" value="WD40"/>
    <property type="match status" value="3"/>
</dbReference>
<organism evidence="10 11">
    <name type="scientific">Aspergillus transmontanensis</name>
    <dbReference type="NCBI Taxonomy" id="1034304"/>
    <lineage>
        <taxon>Eukaryota</taxon>
        <taxon>Fungi</taxon>
        <taxon>Dikarya</taxon>
        <taxon>Ascomycota</taxon>
        <taxon>Pezizomycotina</taxon>
        <taxon>Eurotiomycetes</taxon>
        <taxon>Eurotiomycetidae</taxon>
        <taxon>Eurotiales</taxon>
        <taxon>Aspergillaceae</taxon>
        <taxon>Aspergillus</taxon>
        <taxon>Aspergillus subgen. Circumdati</taxon>
    </lineage>
</organism>
<dbReference type="InterPro" id="IPR019775">
    <property type="entry name" value="WD40_repeat_CS"/>
</dbReference>
<comment type="subcellular location">
    <subcellularLocation>
        <location evidence="1">Mitochondrion outer membrane</location>
        <topology evidence="1">Peripheral membrane protein</topology>
        <orientation evidence="1">Cytoplasmic side</orientation>
    </subcellularLocation>
</comment>
<feature type="repeat" description="WD" evidence="7">
    <location>
        <begin position="969"/>
        <end position="1010"/>
    </location>
</feature>
<dbReference type="InterPro" id="IPR056884">
    <property type="entry name" value="NPHP3-like_N"/>
</dbReference>
<evidence type="ECO:0000313" key="11">
    <source>
        <dbReference type="Proteomes" id="UP000325433"/>
    </source>
</evidence>
<reference evidence="11" key="1">
    <citation type="submission" date="2019-04" db="EMBL/GenBank/DDBJ databases">
        <title>Friends and foes A comparative genomics studyof 23 Aspergillus species from section Flavi.</title>
        <authorList>
            <consortium name="DOE Joint Genome Institute"/>
            <person name="Kjaerbolling I."/>
            <person name="Vesth T."/>
            <person name="Frisvad J.C."/>
            <person name="Nybo J.L."/>
            <person name="Theobald S."/>
            <person name="Kildgaard S."/>
            <person name="Isbrandt T."/>
            <person name="Kuo A."/>
            <person name="Sato A."/>
            <person name="Lyhne E.K."/>
            <person name="Kogle M.E."/>
            <person name="Wiebenga A."/>
            <person name="Kun R.S."/>
            <person name="Lubbers R.J."/>
            <person name="Makela M.R."/>
            <person name="Barry K."/>
            <person name="Chovatia M."/>
            <person name="Clum A."/>
            <person name="Daum C."/>
            <person name="Haridas S."/>
            <person name="He G."/>
            <person name="LaButti K."/>
            <person name="Lipzen A."/>
            <person name="Mondo S."/>
            <person name="Riley R."/>
            <person name="Salamov A."/>
            <person name="Simmons B.A."/>
            <person name="Magnuson J.K."/>
            <person name="Henrissat B."/>
            <person name="Mortensen U.H."/>
            <person name="Larsen T.O."/>
            <person name="Devries R.P."/>
            <person name="Grigoriev I.V."/>
            <person name="Machida M."/>
            <person name="Baker S.E."/>
            <person name="Andersen M.R."/>
        </authorList>
    </citation>
    <scope>NUCLEOTIDE SEQUENCE [LARGE SCALE GENOMIC DNA]</scope>
    <source>
        <strain evidence="11">CBS 130015</strain>
    </source>
</reference>
<dbReference type="SUPFAM" id="SSF52540">
    <property type="entry name" value="P-loop containing nucleoside triphosphate hydrolases"/>
    <property type="match status" value="1"/>
</dbReference>
<dbReference type="PROSITE" id="PS00678">
    <property type="entry name" value="WD_REPEATS_1"/>
    <property type="match status" value="3"/>
</dbReference>
<dbReference type="PROSITE" id="PS50837">
    <property type="entry name" value="NACHT"/>
    <property type="match status" value="1"/>
</dbReference>
<feature type="compositionally biased region" description="Polar residues" evidence="8">
    <location>
        <begin position="18"/>
        <end position="42"/>
    </location>
</feature>
<keyword evidence="2 7" id="KW-0853">WD repeat</keyword>
<dbReference type="GO" id="GO:0005741">
    <property type="term" value="C:mitochondrial outer membrane"/>
    <property type="evidence" value="ECO:0007669"/>
    <property type="project" value="UniProtKB-SubCell"/>
</dbReference>
<dbReference type="InterPro" id="IPR020472">
    <property type="entry name" value="WD40_PAC1"/>
</dbReference>
<feature type="repeat" description="WD" evidence="7">
    <location>
        <begin position="885"/>
        <end position="926"/>
    </location>
</feature>
<evidence type="ECO:0000256" key="3">
    <source>
        <dbReference type="ARBA" id="ARBA00022737"/>
    </source>
</evidence>
<comment type="similarity">
    <text evidence="4">Belongs to the WD repeat MDV1/CAF4 family.</text>
</comment>
<dbReference type="PROSITE" id="PS50082">
    <property type="entry name" value="WD_REPEATS_2"/>
    <property type="match status" value="3"/>
</dbReference>
<sequence>MGFRRLFCISHRDKNKNVSTNTLLPGSSNRSILSPAQPTHPTNPKDVTHLGPLAQESRPQNLWLVAYKRLDNTERKVLAATETPTPTTPNNSDTHFTADFLIDEVIRLTEEHYENYEQKAGAKLRKSAHRIINAALSFKDIISAAAAFDPTQHAASAWAIVSLGLTMSKNYSDQRTALFESSDYLADLLTQCAFIEKNYYLDSSSSIKENVGSALIRLYTAILHYTALIRKTQDANMGRKLLDCVTALTEHPLTELKNSVEKERDNIHKWIGLVGYLHHQEEAESILRKIDELAESMKSLLEQFSLANLRVAEEASYDSRINEHEDFCLPNTRKNVLSEIKAWAETDGKFIFWLNGMAGTGKSTIARTVAQSFDDKGHLGASFFFKRGEADRDNAKYLISTITRQLVNRHRQLAPDVLNAIKNDPNIAFKFLTEQSDKLLYQPLMKLHLDQPTTIVIVIDALDECDGEDDIRVILRLLFTLQEIKSINLRVFLTSRPELPIRLGFEQDKNHQDLVLHKLPASVVEHDIRVFLKYKLSKVQHERSLPPDWPGNDNVERLVQMAVPLFISAATVYRFIREPKWRPEKRLLSILEDPAATSDSQMDRTYLPVLNQLFFNASQREKKQLKKEFQDIVGVIILLAAPLSVNSLSQLINLPRDDIKNRLDGFHSVLSVPRNIDAPVRMLHLSFRDYLLITESPFHIDEQETHGKIALRCLQLMEARLKHNICDLASYGAQRKNIDSQVINQHLTADLQYSCRYWVHHLKRNQGCIPESQILSFLRKHFLHWLEALALVGSISDTVEMIDILISNIWKSISTEAIDFLYDAKRFTLQNTYIAGIAPLQLYCSGLVFAPVQSIVKKIFYSEILKKIQILPVVEYLWSPSLQTLEGHSGSVTSVAFSPDGHTIASGSYDRTIKLWDTTTGTECQTLQGHSDSVNSVAFSPDGHTLASGSYDRTIKLWDTTTGTERQTLKGHLGSIKLVAFSPDGHTLTSGSDDYTIKLWDTTTGTERQTLEGHSGSVGSLLNKPTSHLQVSLSKAWIFLRGKNLLWLPAEYRLFACLAVKDTTIALGYDDGRVCIIGFHIVE</sequence>
<feature type="region of interest" description="Disordered" evidence="8">
    <location>
        <begin position="18"/>
        <end position="52"/>
    </location>
</feature>
<evidence type="ECO:0000256" key="7">
    <source>
        <dbReference type="PROSITE-ProRule" id="PRU00221"/>
    </source>
</evidence>
<evidence type="ECO:0000256" key="4">
    <source>
        <dbReference type="ARBA" id="ARBA00038415"/>
    </source>
</evidence>
<dbReference type="Gene3D" id="2.130.10.10">
    <property type="entry name" value="YVTN repeat-like/Quinoprotein amine dehydrogenase"/>
    <property type="match status" value="1"/>
</dbReference>
<dbReference type="InterPro" id="IPR001680">
    <property type="entry name" value="WD40_rpt"/>
</dbReference>
<evidence type="ECO:0000259" key="9">
    <source>
        <dbReference type="PROSITE" id="PS50837"/>
    </source>
</evidence>
<name>A0A5N6VS28_9EURO</name>
<evidence type="ECO:0000256" key="5">
    <source>
        <dbReference type="ARBA" id="ARBA00039789"/>
    </source>
</evidence>
<dbReference type="InterPro" id="IPR007111">
    <property type="entry name" value="NACHT_NTPase"/>
</dbReference>
<dbReference type="EMBL" id="ML738347">
    <property type="protein sequence ID" value="KAE8310996.1"/>
    <property type="molecule type" value="Genomic_DNA"/>
</dbReference>
<dbReference type="GO" id="GO:0005634">
    <property type="term" value="C:nucleus"/>
    <property type="evidence" value="ECO:0007669"/>
    <property type="project" value="TreeGrafter"/>
</dbReference>
<dbReference type="PANTHER" id="PTHR22847:SF637">
    <property type="entry name" value="WD REPEAT DOMAIN 5B"/>
    <property type="match status" value="1"/>
</dbReference>
<dbReference type="InterPro" id="IPR036322">
    <property type="entry name" value="WD40_repeat_dom_sf"/>
</dbReference>
<evidence type="ECO:0000256" key="2">
    <source>
        <dbReference type="ARBA" id="ARBA00022574"/>
    </source>
</evidence>
<protein>
    <recommendedName>
        <fullName evidence="5">Mitochondrial division protein 1</fullName>
    </recommendedName>
</protein>
<dbReference type="PANTHER" id="PTHR22847">
    <property type="entry name" value="WD40 REPEAT PROTEIN"/>
    <property type="match status" value="1"/>
</dbReference>
<keyword evidence="3" id="KW-0677">Repeat</keyword>
<dbReference type="Proteomes" id="UP000325433">
    <property type="component" value="Unassembled WGS sequence"/>
</dbReference>
<dbReference type="CDD" id="cd00200">
    <property type="entry name" value="WD40"/>
    <property type="match status" value="1"/>
</dbReference>
<dbReference type="Gene3D" id="3.40.50.300">
    <property type="entry name" value="P-loop containing nucleotide triphosphate hydrolases"/>
    <property type="match status" value="1"/>
</dbReference>
<dbReference type="AlphaFoldDB" id="A0A5N6VS28"/>
<feature type="domain" description="NACHT" evidence="9">
    <location>
        <begin position="350"/>
        <end position="497"/>
    </location>
</feature>
<dbReference type="GO" id="GO:1990234">
    <property type="term" value="C:transferase complex"/>
    <property type="evidence" value="ECO:0007669"/>
    <property type="project" value="UniProtKB-ARBA"/>
</dbReference>
<evidence type="ECO:0000256" key="1">
    <source>
        <dbReference type="ARBA" id="ARBA00004570"/>
    </source>
</evidence>
<dbReference type="SMART" id="SM00320">
    <property type="entry name" value="WD40"/>
    <property type="match status" value="3"/>
</dbReference>
<dbReference type="InterPro" id="IPR027417">
    <property type="entry name" value="P-loop_NTPase"/>
</dbReference>
<dbReference type="PRINTS" id="PR00320">
    <property type="entry name" value="GPROTEINBRPT"/>
</dbReference>
<evidence type="ECO:0000256" key="8">
    <source>
        <dbReference type="SAM" id="MobiDB-lite"/>
    </source>
</evidence>
<dbReference type="InterPro" id="IPR015943">
    <property type="entry name" value="WD40/YVTN_repeat-like_dom_sf"/>
</dbReference>
<feature type="repeat" description="WD" evidence="7">
    <location>
        <begin position="927"/>
        <end position="968"/>
    </location>
</feature>
<evidence type="ECO:0000256" key="6">
    <source>
        <dbReference type="ARBA" id="ARBA00043913"/>
    </source>
</evidence>
<dbReference type="PROSITE" id="PS50294">
    <property type="entry name" value="WD_REPEATS_REGION"/>
    <property type="match status" value="3"/>
</dbReference>
<gene>
    <name evidence="10" type="ORF">BDV41DRAFT_356990</name>
</gene>